<dbReference type="Pfam" id="PF13183">
    <property type="entry name" value="Fer4_8"/>
    <property type="match status" value="1"/>
</dbReference>
<evidence type="ECO:0000256" key="2">
    <source>
        <dbReference type="ARBA" id="ARBA00022630"/>
    </source>
</evidence>
<dbReference type="Gene3D" id="3.30.43.10">
    <property type="entry name" value="Uridine Diphospho-n-acetylenolpyruvylglucosamine Reductase, domain 2"/>
    <property type="match status" value="1"/>
</dbReference>
<dbReference type="InterPro" id="IPR004017">
    <property type="entry name" value="Cys_rich_dom"/>
</dbReference>
<sequence>MKTAAIQAEVNEINITLLEAELKGAIEGEVRFDTGSRAAYATDASNYRQVPIGVVVPKTRQDVIITMAICHKYKAPVISRGGGTSLAGQGCNVAVLIDMSKYYHNVIAIDEKHKLVKVEPGIVLDTMRHATEQQAGLTFGPDPATHSHCTIGGMMGNNSCGVHSVMAQFYGYGARTSDNTERLTLLTYDGFIMEVGPTSEEELEAIIAKGGRKGEIYGKLKNLRDKYADKIREKYPKIPRRVSGYNLDDLLPENGFNVARALVGSESTCILILDATLKLMPKPKERSLLVLGYPDVYAAGSGAPEAMKHQPVACEGLDDQLIGYMEKKGLHPDDISILPEGKGWLLVEFGGDTKAESDQKAQDLMADLKKGDHPPSMKLFDDPAQEQKLWEVRESGLGATAFVPGMKDAWPGWEDSAVHPGNVGEYLKELRALFDKYGYKAALYGHFGQGCIHCRIDFDLITKEGIDKYQQFTIEAAKLVLKYGGSVSGEHGDGQARADLLELMFGEELMQAFREFKEIWDPEWKMNPGKLVEPYGEIANLRFGTDYNPKVLETHFQFPEDDGNFAHATMRCVGVGKCRRHEGGTMCPSYMVTREEEDSTRGRTRMLFEMLQGEEIKDGWQSEEVKEALDLCLACKGCKGDCPVNVDMATYKSEFLSHYYEKKLRPRSAYAFGLIYWWARAASHFPGIVNFVTHNPLTSGLSKFIAGVAPERSIPKFAAQTFRDWFRENKKENPSRPKVILWADTFNNFFLPETLVAATEVLDAAGFEVTVPQQMLCCGRPLYDFGMLNMAKNLLREIMESLKDDIVHEVPIVGLEPSCVAVFRDELGNLFPNREDAKRLKKQVFTLAEFLDKKAPDFKIPEFKAKAVVHGHCHHKAIMKMDSDTKMLASMQLDYQMLDSGCCGMAGYFGYEAGKHYEVGLAAGERVLLPAVRGADKAAIIIADGFSCREQIEQGTGRKGLHTAQVLQMALREEKTDLAYPEKKYVDGMKLKSGSMPAWLIAGIGAMAFAAVWVITLKKK</sequence>
<proteinExistence type="predicted"/>
<dbReference type="SUPFAM" id="SSF55103">
    <property type="entry name" value="FAD-linked oxidases, C-terminal domain"/>
    <property type="match status" value="1"/>
</dbReference>
<dbReference type="PROSITE" id="PS00198">
    <property type="entry name" value="4FE4S_FER_1"/>
    <property type="match status" value="1"/>
</dbReference>
<dbReference type="Pfam" id="PF02754">
    <property type="entry name" value="CCG"/>
    <property type="match status" value="1"/>
</dbReference>
<dbReference type="InterPro" id="IPR006094">
    <property type="entry name" value="Oxid_FAD_bind_N"/>
</dbReference>
<keyword evidence="6" id="KW-0408">Iron</keyword>
<reference evidence="11" key="1">
    <citation type="journal article" date="2019" name="Int. J. Syst. Evol. Microbiol.">
        <title>The Global Catalogue of Microorganisms (GCM) 10K type strain sequencing project: providing services to taxonomists for standard genome sequencing and annotation.</title>
        <authorList>
            <consortium name="The Broad Institute Genomics Platform"/>
            <consortium name="The Broad Institute Genome Sequencing Center for Infectious Disease"/>
            <person name="Wu L."/>
            <person name="Ma J."/>
        </authorList>
    </citation>
    <scope>NUCLEOTIDE SEQUENCE [LARGE SCALE GENOMIC DNA]</scope>
    <source>
        <strain evidence="11">CCUG 61484</strain>
    </source>
</reference>
<dbReference type="SUPFAM" id="SSF56176">
    <property type="entry name" value="FAD-binding/transporter-associated domain-like"/>
    <property type="match status" value="1"/>
</dbReference>
<evidence type="ECO:0000259" key="9">
    <source>
        <dbReference type="PROSITE" id="PS51387"/>
    </source>
</evidence>
<evidence type="ECO:0000256" key="6">
    <source>
        <dbReference type="ARBA" id="ARBA00023004"/>
    </source>
</evidence>
<keyword evidence="8" id="KW-1133">Transmembrane helix</keyword>
<feature type="domain" description="FAD-binding PCMH-type" evidence="9">
    <location>
        <begin position="47"/>
        <end position="282"/>
    </location>
</feature>
<dbReference type="PROSITE" id="PS51387">
    <property type="entry name" value="FAD_PCMH"/>
    <property type="match status" value="1"/>
</dbReference>
<evidence type="ECO:0000256" key="7">
    <source>
        <dbReference type="ARBA" id="ARBA00023014"/>
    </source>
</evidence>
<dbReference type="PANTHER" id="PTHR11748:SF119">
    <property type="entry name" value="D-2-HYDROXYGLUTARATE DEHYDROGENASE"/>
    <property type="match status" value="1"/>
</dbReference>
<evidence type="ECO:0000313" key="10">
    <source>
        <dbReference type="EMBL" id="MFD0795385.1"/>
    </source>
</evidence>
<dbReference type="Gene3D" id="3.30.465.10">
    <property type="match status" value="1"/>
</dbReference>
<dbReference type="Gene3D" id="3.30.70.2740">
    <property type="match status" value="1"/>
</dbReference>
<dbReference type="Proteomes" id="UP001597010">
    <property type="component" value="Unassembled WGS sequence"/>
</dbReference>
<keyword evidence="2" id="KW-0285">Flavoprotein</keyword>
<evidence type="ECO:0000256" key="3">
    <source>
        <dbReference type="ARBA" id="ARBA00022723"/>
    </source>
</evidence>
<protein>
    <submittedName>
        <fullName evidence="10">FAD-binding and (Fe-S)-binding domain-containing protein</fullName>
    </submittedName>
</protein>
<dbReference type="InterPro" id="IPR016169">
    <property type="entry name" value="FAD-bd_PCMH_sub2"/>
</dbReference>
<accession>A0ABW3AWW4</accession>
<dbReference type="InterPro" id="IPR004113">
    <property type="entry name" value="FAD-bd_oxidored_4_C"/>
</dbReference>
<dbReference type="InterPro" id="IPR016166">
    <property type="entry name" value="FAD-bd_PCMH"/>
</dbReference>
<dbReference type="InterPro" id="IPR036318">
    <property type="entry name" value="FAD-bd_PCMH-like_sf"/>
</dbReference>
<evidence type="ECO:0000256" key="4">
    <source>
        <dbReference type="ARBA" id="ARBA00022827"/>
    </source>
</evidence>
<evidence type="ECO:0000256" key="5">
    <source>
        <dbReference type="ARBA" id="ARBA00023002"/>
    </source>
</evidence>
<comment type="cofactor">
    <cofactor evidence="1">
        <name>FAD</name>
        <dbReference type="ChEBI" id="CHEBI:57692"/>
    </cofactor>
</comment>
<dbReference type="InterPro" id="IPR017896">
    <property type="entry name" value="4Fe4S_Fe-S-bd"/>
</dbReference>
<dbReference type="InterPro" id="IPR017900">
    <property type="entry name" value="4Fe4S_Fe_S_CS"/>
</dbReference>
<dbReference type="SUPFAM" id="SSF46548">
    <property type="entry name" value="alpha-helical ferredoxin"/>
    <property type="match status" value="1"/>
</dbReference>
<evidence type="ECO:0000256" key="1">
    <source>
        <dbReference type="ARBA" id="ARBA00001974"/>
    </source>
</evidence>
<dbReference type="InterPro" id="IPR016164">
    <property type="entry name" value="FAD-linked_Oxase-like_C"/>
</dbReference>
<evidence type="ECO:0000256" key="8">
    <source>
        <dbReference type="SAM" id="Phobius"/>
    </source>
</evidence>
<dbReference type="InterPro" id="IPR016167">
    <property type="entry name" value="FAD-bd_PCMH_sub1"/>
</dbReference>
<keyword evidence="7" id="KW-0411">Iron-sulfur</keyword>
<keyword evidence="8" id="KW-0812">Transmembrane</keyword>
<gene>
    <name evidence="10" type="ORF">ACFQZX_17315</name>
</gene>
<dbReference type="EMBL" id="JBHTHZ010000014">
    <property type="protein sequence ID" value="MFD0795385.1"/>
    <property type="molecule type" value="Genomic_DNA"/>
</dbReference>
<evidence type="ECO:0000313" key="11">
    <source>
        <dbReference type="Proteomes" id="UP001597010"/>
    </source>
</evidence>
<feature type="transmembrane region" description="Helical" evidence="8">
    <location>
        <begin position="998"/>
        <end position="1017"/>
    </location>
</feature>
<organism evidence="10 11">
    <name type="scientific">Mucilaginibacter litoreus</name>
    <dbReference type="NCBI Taxonomy" id="1048221"/>
    <lineage>
        <taxon>Bacteria</taxon>
        <taxon>Pseudomonadati</taxon>
        <taxon>Bacteroidota</taxon>
        <taxon>Sphingobacteriia</taxon>
        <taxon>Sphingobacteriales</taxon>
        <taxon>Sphingobacteriaceae</taxon>
        <taxon>Mucilaginibacter</taxon>
    </lineage>
</organism>
<comment type="caution">
    <text evidence="10">The sequence shown here is derived from an EMBL/GenBank/DDBJ whole genome shotgun (WGS) entry which is preliminary data.</text>
</comment>
<name>A0ABW3AWW4_9SPHI</name>
<keyword evidence="5" id="KW-0560">Oxidoreductase</keyword>
<keyword evidence="11" id="KW-1185">Reference proteome</keyword>
<keyword evidence="4" id="KW-0274">FAD</keyword>
<keyword evidence="8" id="KW-0472">Membrane</keyword>
<dbReference type="Pfam" id="PF02913">
    <property type="entry name" value="FAD-oxidase_C"/>
    <property type="match status" value="1"/>
</dbReference>
<keyword evidence="3" id="KW-0479">Metal-binding</keyword>
<dbReference type="RefSeq" id="WP_377117733.1">
    <property type="nucleotide sequence ID" value="NZ_JBHTHZ010000014.1"/>
</dbReference>
<dbReference type="Pfam" id="PF01565">
    <property type="entry name" value="FAD_binding_4"/>
    <property type="match status" value="1"/>
</dbReference>
<dbReference type="PANTHER" id="PTHR11748">
    <property type="entry name" value="D-LACTATE DEHYDROGENASE"/>
    <property type="match status" value="1"/>
</dbReference>